<dbReference type="NCBIfam" id="TIGR01431">
    <property type="entry name" value="adm_rel"/>
    <property type="match status" value="1"/>
</dbReference>
<evidence type="ECO:0000313" key="13">
    <source>
        <dbReference type="RefSeq" id="XP_016930855.4"/>
    </source>
</evidence>
<dbReference type="Proteomes" id="UP001652628">
    <property type="component" value="Chromosome 3"/>
</dbReference>
<accession>A0AB39Z9U7</accession>
<dbReference type="Pfam" id="PF08451">
    <property type="entry name" value="A_deaminase_N"/>
    <property type="match status" value="1"/>
</dbReference>
<evidence type="ECO:0000256" key="6">
    <source>
        <dbReference type="ARBA" id="ARBA00022723"/>
    </source>
</evidence>
<dbReference type="AlphaFoldDB" id="A0AB39Z9U7"/>
<proteinExistence type="inferred from homology"/>
<evidence type="ECO:0000256" key="3">
    <source>
        <dbReference type="ARBA" id="ARBA00006083"/>
    </source>
</evidence>
<comment type="cofactor">
    <cofactor evidence="1">
        <name>Zn(2+)</name>
        <dbReference type="ChEBI" id="CHEBI:29105"/>
    </cofactor>
</comment>
<comment type="catalytic activity">
    <reaction evidence="9">
        <text>adenosine + H2O + H(+) = inosine + NH4(+)</text>
        <dbReference type="Rhea" id="RHEA:24408"/>
        <dbReference type="ChEBI" id="CHEBI:15377"/>
        <dbReference type="ChEBI" id="CHEBI:15378"/>
        <dbReference type="ChEBI" id="CHEBI:16335"/>
        <dbReference type="ChEBI" id="CHEBI:17596"/>
        <dbReference type="ChEBI" id="CHEBI:28938"/>
        <dbReference type="EC" id="3.5.4.4"/>
    </reaction>
</comment>
<dbReference type="Gene3D" id="3.20.20.140">
    <property type="entry name" value="Metal-dependent hydrolases"/>
    <property type="match status" value="1"/>
</dbReference>
<dbReference type="GO" id="GO:0046103">
    <property type="term" value="P:inosine biosynthetic process"/>
    <property type="evidence" value="ECO:0007669"/>
    <property type="project" value="TreeGrafter"/>
</dbReference>
<dbReference type="InterPro" id="IPR006330">
    <property type="entry name" value="Ado/ade_deaminase"/>
</dbReference>
<dbReference type="RefSeq" id="XP_016930855.4">
    <property type="nucleotide sequence ID" value="XM_017075366.4"/>
</dbReference>
<organism evidence="12 13">
    <name type="scientific">Drosophila suzukii</name>
    <name type="common">Spotted-wing drosophila fruit fly</name>
    <dbReference type="NCBI Taxonomy" id="28584"/>
    <lineage>
        <taxon>Eukaryota</taxon>
        <taxon>Metazoa</taxon>
        <taxon>Ecdysozoa</taxon>
        <taxon>Arthropoda</taxon>
        <taxon>Hexapoda</taxon>
        <taxon>Insecta</taxon>
        <taxon>Pterygota</taxon>
        <taxon>Neoptera</taxon>
        <taxon>Endopterygota</taxon>
        <taxon>Diptera</taxon>
        <taxon>Brachycera</taxon>
        <taxon>Muscomorpha</taxon>
        <taxon>Ephydroidea</taxon>
        <taxon>Drosophilidae</taxon>
        <taxon>Drosophila</taxon>
        <taxon>Sophophora</taxon>
    </lineage>
</organism>
<dbReference type="InterPro" id="IPR013659">
    <property type="entry name" value="A_deaminase_N"/>
</dbReference>
<dbReference type="CDD" id="cd01321">
    <property type="entry name" value="ADGF"/>
    <property type="match status" value="1"/>
</dbReference>
<keyword evidence="7" id="KW-0732">Signal</keyword>
<dbReference type="GO" id="GO:0006154">
    <property type="term" value="P:adenosine catabolic process"/>
    <property type="evidence" value="ECO:0007669"/>
    <property type="project" value="InterPro"/>
</dbReference>
<comment type="subcellular location">
    <subcellularLocation>
        <location evidence="2">Secreted</location>
    </subcellularLocation>
</comment>
<evidence type="ECO:0000313" key="12">
    <source>
        <dbReference type="Proteomes" id="UP001652628"/>
    </source>
</evidence>
<dbReference type="EC" id="3.5.4.4" evidence="4"/>
<evidence type="ECO:0000256" key="5">
    <source>
        <dbReference type="ARBA" id="ARBA00022525"/>
    </source>
</evidence>
<dbReference type="SUPFAM" id="SSF51556">
    <property type="entry name" value="Metallo-dependent hydrolases"/>
    <property type="match status" value="1"/>
</dbReference>
<dbReference type="GO" id="GO:0005615">
    <property type="term" value="C:extracellular space"/>
    <property type="evidence" value="ECO:0007669"/>
    <property type="project" value="InterPro"/>
</dbReference>
<dbReference type="GeneID" id="108010494"/>
<comment type="similarity">
    <text evidence="3">Belongs to the metallo-dependent hydrolases superfamily. Adenosine and AMP deaminases family. ADGF subfamily.</text>
</comment>
<dbReference type="GO" id="GO:0004000">
    <property type="term" value="F:adenosine deaminase activity"/>
    <property type="evidence" value="ECO:0007669"/>
    <property type="project" value="InterPro"/>
</dbReference>
<protein>
    <recommendedName>
        <fullName evidence="4">adenosine deaminase</fullName>
        <ecNumber evidence="4">3.5.4.4</ecNumber>
    </recommendedName>
</protein>
<feature type="domain" description="Adenosine/AMP deaminase N-terminal" evidence="11">
    <location>
        <begin position="35"/>
        <end position="114"/>
    </location>
</feature>
<evidence type="ECO:0000256" key="9">
    <source>
        <dbReference type="ARBA" id="ARBA00047764"/>
    </source>
</evidence>
<dbReference type="PANTHER" id="PTHR11409:SF39">
    <property type="entry name" value="ADENOSINE DEAMINASE 2"/>
    <property type="match status" value="1"/>
</dbReference>
<keyword evidence="12" id="KW-1185">Reference proteome</keyword>
<keyword evidence="6" id="KW-0479">Metal-binding</keyword>
<keyword evidence="5" id="KW-0964">Secreted</keyword>
<evidence type="ECO:0000256" key="1">
    <source>
        <dbReference type="ARBA" id="ARBA00001947"/>
    </source>
</evidence>
<evidence type="ECO:0000256" key="4">
    <source>
        <dbReference type="ARBA" id="ARBA00012784"/>
    </source>
</evidence>
<evidence type="ECO:0000256" key="8">
    <source>
        <dbReference type="ARBA" id="ARBA00022801"/>
    </source>
</evidence>
<evidence type="ECO:0000259" key="11">
    <source>
        <dbReference type="Pfam" id="PF08451"/>
    </source>
</evidence>
<evidence type="ECO:0000256" key="2">
    <source>
        <dbReference type="ARBA" id="ARBA00004613"/>
    </source>
</evidence>
<dbReference type="InterPro" id="IPR001365">
    <property type="entry name" value="A_deaminase_dom"/>
</dbReference>
<evidence type="ECO:0000256" key="7">
    <source>
        <dbReference type="ARBA" id="ARBA00022729"/>
    </source>
</evidence>
<dbReference type="InterPro" id="IPR032466">
    <property type="entry name" value="Metal_Hydrolase"/>
</dbReference>
<gene>
    <name evidence="13" type="primary">Adgf-B</name>
</gene>
<dbReference type="Pfam" id="PF00962">
    <property type="entry name" value="A_deaminase"/>
    <property type="match status" value="1"/>
</dbReference>
<reference evidence="13" key="1">
    <citation type="submission" date="2025-08" db="UniProtKB">
        <authorList>
            <consortium name="RefSeq"/>
        </authorList>
    </citation>
    <scope>IDENTIFICATION</scope>
</reference>
<dbReference type="PANTHER" id="PTHR11409">
    <property type="entry name" value="ADENOSINE DEAMINASE"/>
    <property type="match status" value="1"/>
</dbReference>
<evidence type="ECO:0000259" key="10">
    <source>
        <dbReference type="Pfam" id="PF00962"/>
    </source>
</evidence>
<feature type="domain" description="Adenosine deaminase" evidence="10">
    <location>
        <begin position="203"/>
        <end position="498"/>
    </location>
</feature>
<sequence length="521" mass="59703">MTVIRRVAIPVRQASTKNSKTQTHSTASVIRSLRKLTPTAFKTLRQAIAKAEHLGTMGQMIRLNDREQEANKVIMAVKKEEISKGILDPTKFTPGQHIFKTLTEIRKSPIFNLIKKMPKGGVLHAHDTALCSTKYLISLTYRENLWICTADEGCKAIAFRFSKEKPTQKPMEKCNWEPMADFRERRGEDNVTQYLRRRFSMYPFSKFISNNQAWAHFMGIFILLDGLLCHAPIWAEYYYNALKEFSEDGVQYLELRSLLPPLYCIDGDMLTTRDTVAIYKSELERFKADHPDFIDSKLIYAPLRGVEPSVVEEYVKTAVELNKEFPDFMVGFDLVGQEELGRPLIDFVEPLLKMPEHINFYFHAGETNWFGSPIDENLVDAILMGTKRIGHGFALTKHPMMMRLAKLLDIAIEVCPVSNQVLQLGVDYRNHPAALLLADNVPIVISSDDPSFWRCAPLSHDFYFAFLGIAPMKADLRFLKSLAVNSIRYSALVGEERQAGYQKWLKMWNQWIEDVVANKCD</sequence>
<name>A0AB39Z9U7_DROSZ</name>
<dbReference type="GO" id="GO:0046872">
    <property type="term" value="F:metal ion binding"/>
    <property type="evidence" value="ECO:0007669"/>
    <property type="project" value="UniProtKB-KW"/>
</dbReference>
<dbReference type="InterPro" id="IPR006331">
    <property type="entry name" value="ADGF"/>
</dbReference>
<keyword evidence="8" id="KW-0378">Hydrolase</keyword>